<evidence type="ECO:0000313" key="3">
    <source>
        <dbReference type="Proteomes" id="UP001497522"/>
    </source>
</evidence>
<dbReference type="Proteomes" id="UP001497522">
    <property type="component" value="Chromosome 16"/>
</dbReference>
<dbReference type="EMBL" id="OZ023717">
    <property type="protein sequence ID" value="CAK9866886.1"/>
    <property type="molecule type" value="Genomic_DNA"/>
</dbReference>
<evidence type="ECO:0000256" key="1">
    <source>
        <dbReference type="SAM" id="Phobius"/>
    </source>
</evidence>
<keyword evidence="1" id="KW-0812">Transmembrane</keyword>
<accession>A0ABP1AWI3</accession>
<protein>
    <submittedName>
        <fullName evidence="2">Uncharacterized protein</fullName>
    </submittedName>
</protein>
<reference evidence="2" key="1">
    <citation type="submission" date="2024-03" db="EMBL/GenBank/DDBJ databases">
        <authorList>
            <consortium name="ELIXIR-Norway"/>
            <consortium name="Elixir Norway"/>
        </authorList>
    </citation>
    <scope>NUCLEOTIDE SEQUENCE</scope>
</reference>
<keyword evidence="1" id="KW-1133">Transmembrane helix</keyword>
<feature type="transmembrane region" description="Helical" evidence="1">
    <location>
        <begin position="97"/>
        <end position="116"/>
    </location>
</feature>
<keyword evidence="3" id="KW-1185">Reference proteome</keyword>
<sequence>MESPQLTKNIEYHSVLMKYKPSAIRVVLGPSLNLYFHVHGVFCTHSGFGVLYFLCDLVVLRQCVGGGGIWSRECGQLVFSTLFSDCRIAAASQGERVGWSFLSFWFWISVVFLLAGSGRFQSTMPELMNTRDEFSNRLAVLASGAFKEPSIPDYMNFQQEPLQDTCAHVLNVEKVHSAPVSGATSVQADSDSMCPHPDIEPFPAGQQGVSAMQEGIRYHAPFDHCTCEVEGITMMADDAPKSEGCLEHTLADKQSPGPLGVQAPDQMHKGARWWDDYLFGCHPVGRMFGGSCCCIFSCNDILACGGWVLGFDISDLHGVASTLVPFLNAEQEEI</sequence>
<organism evidence="2 3">
    <name type="scientific">Sphagnum jensenii</name>
    <dbReference type="NCBI Taxonomy" id="128206"/>
    <lineage>
        <taxon>Eukaryota</taxon>
        <taxon>Viridiplantae</taxon>
        <taxon>Streptophyta</taxon>
        <taxon>Embryophyta</taxon>
        <taxon>Bryophyta</taxon>
        <taxon>Sphagnophytina</taxon>
        <taxon>Sphagnopsida</taxon>
        <taxon>Sphagnales</taxon>
        <taxon>Sphagnaceae</taxon>
        <taxon>Sphagnum</taxon>
    </lineage>
</organism>
<proteinExistence type="predicted"/>
<name>A0ABP1AWI3_9BRYO</name>
<gene>
    <name evidence="2" type="ORF">CSSPJE1EN2_LOCUS9881</name>
</gene>
<evidence type="ECO:0000313" key="2">
    <source>
        <dbReference type="EMBL" id="CAK9866886.1"/>
    </source>
</evidence>
<keyword evidence="1" id="KW-0472">Membrane</keyword>